<evidence type="ECO:0000256" key="4">
    <source>
        <dbReference type="ARBA" id="ARBA00023136"/>
    </source>
</evidence>
<evidence type="ECO:0000256" key="5">
    <source>
        <dbReference type="ARBA" id="ARBA00035114"/>
    </source>
</evidence>
<protein>
    <recommendedName>
        <fullName evidence="9">R3H domain-containing protein</fullName>
    </recommendedName>
</protein>
<keyword evidence="4" id="KW-0472">Membrane</keyword>
<evidence type="ECO:0000256" key="6">
    <source>
        <dbReference type="SAM" id="MobiDB-lite"/>
    </source>
</evidence>
<dbReference type="OrthoDB" id="1878996at2759"/>
<keyword evidence="3" id="KW-1133">Transmembrane helix</keyword>
<feature type="region of interest" description="Disordered" evidence="6">
    <location>
        <begin position="172"/>
        <end position="196"/>
    </location>
</feature>
<dbReference type="EMBL" id="AUSU01001492">
    <property type="protein sequence ID" value="EPS70879.1"/>
    <property type="molecule type" value="Genomic_DNA"/>
</dbReference>
<evidence type="ECO:0000256" key="2">
    <source>
        <dbReference type="ARBA" id="ARBA00022692"/>
    </source>
</evidence>
<comment type="similarity">
    <text evidence="5">Belongs to the ROH1 family.</text>
</comment>
<reference evidence="7 8" key="1">
    <citation type="journal article" date="2013" name="BMC Genomics">
        <title>The miniature genome of a carnivorous plant Genlisea aurea contains a low number of genes and short non-coding sequences.</title>
        <authorList>
            <person name="Leushkin E.V."/>
            <person name="Sutormin R.A."/>
            <person name="Nabieva E.R."/>
            <person name="Penin A.A."/>
            <person name="Kondrashov A.S."/>
            <person name="Logacheva M.D."/>
        </authorList>
    </citation>
    <scope>NUCLEOTIDE SEQUENCE [LARGE SCALE GENOMIC DNA]</scope>
</reference>
<sequence>MPETDSLHQVGSSFGLNRRRDHHHHLLLQSMESPGHENELDAFQKHILDRFQDLASSDSDQLLSISWVHKLLDAFLCSLEEFKIILFNNKVHLGRPPMDRYVSDFFERCVKALDVCNAIRDGIDQIRQWQKLLEIVVCSLDNNNQRTAGEGPFRRAKKALVDLAISMLVEEKESSSGGTQRNRSFGRHATQRGEPKSFSQFRSFSWSVSRSWSAAKQLQAISSNIAVPKANEVASTGGLNVAVFTMNHVLLFAMWALVAAIPCQDRGLHMHLSIPRHFIWAAPFLALHERIVEESKKRGGRRNNNCGLLKEIHDMERCARNMNEATDFVQFPLNEDKGRELKQAVGELRAVHEAVKIGLDPLERQIRDVFRRIVRSRVEGLDT</sequence>
<dbReference type="PANTHER" id="PTHR31509">
    <property type="entry name" value="BPS1-LIKE PROTEIN"/>
    <property type="match status" value="1"/>
</dbReference>
<evidence type="ECO:0000313" key="8">
    <source>
        <dbReference type="Proteomes" id="UP000015453"/>
    </source>
</evidence>
<name>S8CU41_9LAMI</name>
<comment type="subcellular location">
    <subcellularLocation>
        <location evidence="1">Membrane</location>
        <topology evidence="1">Single-pass membrane protein</topology>
    </subcellularLocation>
</comment>
<evidence type="ECO:0000313" key="7">
    <source>
        <dbReference type="EMBL" id="EPS70879.1"/>
    </source>
</evidence>
<keyword evidence="8" id="KW-1185">Reference proteome</keyword>
<dbReference type="AlphaFoldDB" id="S8CU41"/>
<evidence type="ECO:0000256" key="1">
    <source>
        <dbReference type="ARBA" id="ARBA00004167"/>
    </source>
</evidence>
<proteinExistence type="inferred from homology"/>
<dbReference type="GO" id="GO:0016020">
    <property type="term" value="C:membrane"/>
    <property type="evidence" value="ECO:0007669"/>
    <property type="project" value="UniProtKB-SubCell"/>
</dbReference>
<dbReference type="Pfam" id="PF05633">
    <property type="entry name" value="ROH1-like"/>
    <property type="match status" value="1"/>
</dbReference>
<gene>
    <name evidence="7" type="ORF">M569_03877</name>
</gene>
<dbReference type="InterPro" id="IPR008511">
    <property type="entry name" value="ROH1-like"/>
</dbReference>
<feature type="non-terminal residue" evidence="7">
    <location>
        <position position="383"/>
    </location>
</feature>
<evidence type="ECO:0000256" key="3">
    <source>
        <dbReference type="ARBA" id="ARBA00022989"/>
    </source>
</evidence>
<comment type="caution">
    <text evidence="7">The sequence shown here is derived from an EMBL/GenBank/DDBJ whole genome shotgun (WGS) entry which is preliminary data.</text>
</comment>
<evidence type="ECO:0008006" key="9">
    <source>
        <dbReference type="Google" id="ProtNLM"/>
    </source>
</evidence>
<keyword evidence="2" id="KW-0812">Transmembrane</keyword>
<accession>S8CU41</accession>
<organism evidence="7 8">
    <name type="scientific">Genlisea aurea</name>
    <dbReference type="NCBI Taxonomy" id="192259"/>
    <lineage>
        <taxon>Eukaryota</taxon>
        <taxon>Viridiplantae</taxon>
        <taxon>Streptophyta</taxon>
        <taxon>Embryophyta</taxon>
        <taxon>Tracheophyta</taxon>
        <taxon>Spermatophyta</taxon>
        <taxon>Magnoliopsida</taxon>
        <taxon>eudicotyledons</taxon>
        <taxon>Gunneridae</taxon>
        <taxon>Pentapetalae</taxon>
        <taxon>asterids</taxon>
        <taxon>lamiids</taxon>
        <taxon>Lamiales</taxon>
        <taxon>Lentibulariaceae</taxon>
        <taxon>Genlisea</taxon>
    </lineage>
</organism>
<dbReference type="Proteomes" id="UP000015453">
    <property type="component" value="Unassembled WGS sequence"/>
</dbReference>